<dbReference type="Pfam" id="PF10547">
    <property type="entry name" value="P22_AR_N"/>
    <property type="match status" value="1"/>
</dbReference>
<dbReference type="RefSeq" id="WP_202666594.1">
    <property type="nucleotide sequence ID" value="NZ_JAENMR010000022.1"/>
</dbReference>
<comment type="caution">
    <text evidence="2">The sequence shown here is derived from an EMBL/GenBank/DDBJ whole genome shotgun (WGS) entry which is preliminary data.</text>
</comment>
<dbReference type="AlphaFoldDB" id="A0AAP2AHE1"/>
<dbReference type="EMBL" id="JAENMS010000023">
    <property type="protein sequence ID" value="MBL5937195.1"/>
    <property type="molecule type" value="Genomic_DNA"/>
</dbReference>
<reference evidence="2" key="1">
    <citation type="submission" date="2020-12" db="EMBL/GenBank/DDBJ databases">
        <title>Draft genome sequence of Enterobacter spp., Lelliottia spp. and Serratia spp. isolated from drinking water reservoirs and lakes.</title>
        <authorList>
            <person name="Reitter C."/>
            <person name="Neuhaus K."/>
            <person name="Huegler M."/>
        </authorList>
    </citation>
    <scope>NUCLEOTIDE SEQUENCE</scope>
    <source>
        <strain evidence="2">TZW15</strain>
    </source>
</reference>
<name>A0AAP2AHE1_LELAM</name>
<feature type="domain" description="Antirepressor protein ant N-terminal" evidence="1">
    <location>
        <begin position="10"/>
        <end position="117"/>
    </location>
</feature>
<evidence type="ECO:0000313" key="2">
    <source>
        <dbReference type="EMBL" id="MBL5937195.1"/>
    </source>
</evidence>
<sequence length="277" mass="32690">MNEGNVFPFNFHGDNLYIVEHNGEPYVAMKHVVEGMGLAWAAQRRRLMERFPGGVIKMITPINDMLQEMIFMSVRKLPGWLMTINAKKVRPEIRDKVLRYQQECDDALYDYWTKGIAINPRLKFRERLDAYERMHIIANRICRERRPAIKKLLETELIELASLLAVPVPELEHQKNTEPKTGDARIDGDAMYEFWDLYEMLENPMRPKLNHSPLNNQIAIEPFSFRDICERQKLDFPDINQLREELHDRSRYPFHGFEAVKSAITGEHLKCWVFTTE</sequence>
<accession>A0AAP2AHE1</accession>
<dbReference type="PRINTS" id="PR01994">
    <property type="entry name" value="ANTIREPRESSR"/>
</dbReference>
<dbReference type="Proteomes" id="UP000653275">
    <property type="component" value="Unassembled WGS sequence"/>
</dbReference>
<protein>
    <submittedName>
        <fullName evidence="2">Phage antirepressor N-terminal domain-containing protein</fullName>
    </submittedName>
</protein>
<proteinExistence type="predicted"/>
<organism evidence="2 3">
    <name type="scientific">Lelliottia amnigena</name>
    <name type="common">Enterobacter amnigenus</name>
    <dbReference type="NCBI Taxonomy" id="61646"/>
    <lineage>
        <taxon>Bacteria</taxon>
        <taxon>Pseudomonadati</taxon>
        <taxon>Pseudomonadota</taxon>
        <taxon>Gammaproteobacteria</taxon>
        <taxon>Enterobacterales</taxon>
        <taxon>Enterobacteriaceae</taxon>
        <taxon>Lelliottia</taxon>
    </lineage>
</organism>
<evidence type="ECO:0000259" key="1">
    <source>
        <dbReference type="Pfam" id="PF10547"/>
    </source>
</evidence>
<gene>
    <name evidence="2" type="ORF">I7V27_22530</name>
</gene>
<evidence type="ECO:0000313" key="3">
    <source>
        <dbReference type="Proteomes" id="UP000653275"/>
    </source>
</evidence>
<dbReference type="InterPro" id="IPR018875">
    <property type="entry name" value="Antirepressor_Ant_N"/>
</dbReference>